<gene>
    <name evidence="2" type="ORF">Anas_04053</name>
</gene>
<feature type="transmembrane region" description="Helical" evidence="1">
    <location>
        <begin position="75"/>
        <end position="99"/>
    </location>
</feature>
<evidence type="ECO:0000313" key="2">
    <source>
        <dbReference type="EMBL" id="KAB7497346.1"/>
    </source>
</evidence>
<keyword evidence="1" id="KW-1133">Transmembrane helix</keyword>
<protein>
    <submittedName>
        <fullName evidence="2">Uncharacterized protein</fullName>
    </submittedName>
</protein>
<proteinExistence type="predicted"/>
<reference evidence="2 3" key="1">
    <citation type="journal article" date="2019" name="PLoS Biol.">
        <title>Sex chromosomes control vertical transmission of feminizing Wolbachia symbionts in an isopod.</title>
        <authorList>
            <person name="Becking T."/>
            <person name="Chebbi M.A."/>
            <person name="Giraud I."/>
            <person name="Moumen B."/>
            <person name="Laverre T."/>
            <person name="Caubet Y."/>
            <person name="Peccoud J."/>
            <person name="Gilbert C."/>
            <person name="Cordaux R."/>
        </authorList>
    </citation>
    <scope>NUCLEOTIDE SEQUENCE [LARGE SCALE GENOMIC DNA]</scope>
    <source>
        <strain evidence="2">ANa2</strain>
        <tissue evidence="2">Whole body excluding digestive tract and cuticle</tissue>
    </source>
</reference>
<dbReference type="OrthoDB" id="420519at2759"/>
<accession>A0A5N5SSZ9</accession>
<dbReference type="Proteomes" id="UP000326759">
    <property type="component" value="Unassembled WGS sequence"/>
</dbReference>
<keyword evidence="3" id="KW-1185">Reference proteome</keyword>
<organism evidence="2 3">
    <name type="scientific">Armadillidium nasatum</name>
    <dbReference type="NCBI Taxonomy" id="96803"/>
    <lineage>
        <taxon>Eukaryota</taxon>
        <taxon>Metazoa</taxon>
        <taxon>Ecdysozoa</taxon>
        <taxon>Arthropoda</taxon>
        <taxon>Crustacea</taxon>
        <taxon>Multicrustacea</taxon>
        <taxon>Malacostraca</taxon>
        <taxon>Eumalacostraca</taxon>
        <taxon>Peracarida</taxon>
        <taxon>Isopoda</taxon>
        <taxon>Oniscidea</taxon>
        <taxon>Crinocheta</taxon>
        <taxon>Armadillidiidae</taxon>
        <taxon>Armadillidium</taxon>
    </lineage>
</organism>
<keyword evidence="1" id="KW-0472">Membrane</keyword>
<comment type="caution">
    <text evidence="2">The sequence shown here is derived from an EMBL/GenBank/DDBJ whole genome shotgun (WGS) entry which is preliminary data.</text>
</comment>
<feature type="non-terminal residue" evidence="2">
    <location>
        <position position="1"/>
    </location>
</feature>
<keyword evidence="1" id="KW-0812">Transmembrane</keyword>
<sequence>IVYLLICVLHGDPDRVIHGYDNYGNVCGQVNEHIKGVPQSGKNKTGFPYVNIAVQNGNKRKTCVHKCPDGFFAGVIVWITIAVIVVGSVGGTIALWIIWNKEDDKKQKKWLLVGAIVATIFT</sequence>
<dbReference type="EMBL" id="SEYY01020386">
    <property type="protein sequence ID" value="KAB7497346.1"/>
    <property type="molecule type" value="Genomic_DNA"/>
</dbReference>
<dbReference type="AlphaFoldDB" id="A0A5N5SSZ9"/>
<evidence type="ECO:0000256" key="1">
    <source>
        <dbReference type="SAM" id="Phobius"/>
    </source>
</evidence>
<feature type="non-terminal residue" evidence="2">
    <location>
        <position position="122"/>
    </location>
</feature>
<name>A0A5N5SSZ9_9CRUS</name>
<evidence type="ECO:0000313" key="3">
    <source>
        <dbReference type="Proteomes" id="UP000326759"/>
    </source>
</evidence>